<keyword evidence="7" id="KW-0346">Stress response</keyword>
<keyword evidence="3" id="KW-0540">Nuclease</keyword>
<evidence type="ECO:0000256" key="7">
    <source>
        <dbReference type="ARBA" id="ARBA00023016"/>
    </source>
</evidence>
<evidence type="ECO:0000256" key="6">
    <source>
        <dbReference type="ARBA" id="ARBA00022884"/>
    </source>
</evidence>
<dbReference type="InterPro" id="IPR012933">
    <property type="entry name" value="HicA_mRNA_interferase"/>
</dbReference>
<evidence type="ECO:0000256" key="2">
    <source>
        <dbReference type="ARBA" id="ARBA00022649"/>
    </source>
</evidence>
<dbReference type="GO" id="GO:0016787">
    <property type="term" value="F:hydrolase activity"/>
    <property type="evidence" value="ECO:0007669"/>
    <property type="project" value="UniProtKB-KW"/>
</dbReference>
<evidence type="ECO:0000313" key="8">
    <source>
        <dbReference type="EMBL" id="RDE99861.1"/>
    </source>
</evidence>
<evidence type="ECO:0000256" key="5">
    <source>
        <dbReference type="ARBA" id="ARBA00022801"/>
    </source>
</evidence>
<dbReference type="AlphaFoldDB" id="A0A369Z4F5"/>
<comment type="similarity">
    <text evidence="1">Belongs to the HicA mRNA interferase family.</text>
</comment>
<protein>
    <submittedName>
        <fullName evidence="8">Type II toxin-antitoxin system HicA family toxin</fullName>
    </submittedName>
</protein>
<evidence type="ECO:0000256" key="3">
    <source>
        <dbReference type="ARBA" id="ARBA00022722"/>
    </source>
</evidence>
<reference evidence="8 9" key="1">
    <citation type="submission" date="2018-05" db="EMBL/GenBank/DDBJ databases">
        <title>Draft Genome Sequences for a Diverse set of 7 Haemophilus Species.</title>
        <authorList>
            <person name="Nichols M."/>
            <person name="Topaz N."/>
            <person name="Wang X."/>
            <person name="Wang X."/>
            <person name="Boxrud D."/>
        </authorList>
    </citation>
    <scope>NUCLEOTIDE SEQUENCE [LARGE SCALE GENOMIC DNA]</scope>
    <source>
        <strain evidence="8 9">C2010039593</strain>
    </source>
</reference>
<evidence type="ECO:0000256" key="1">
    <source>
        <dbReference type="ARBA" id="ARBA00006620"/>
    </source>
</evidence>
<dbReference type="Proteomes" id="UP000253999">
    <property type="component" value="Unassembled WGS sequence"/>
</dbReference>
<sequence length="58" mass="6628">MKQSEFVRWLKANGVEFKDGKRHLILTLNGKCSHLPRHPSQELKTGMVEGVKKQLGLK</sequence>
<evidence type="ECO:0000313" key="9">
    <source>
        <dbReference type="Proteomes" id="UP000253999"/>
    </source>
</evidence>
<keyword evidence="5" id="KW-0378">Hydrolase</keyword>
<name>A0A369Z4F5_HAEPH</name>
<dbReference type="GO" id="GO:0004519">
    <property type="term" value="F:endonuclease activity"/>
    <property type="evidence" value="ECO:0007669"/>
    <property type="project" value="UniProtKB-KW"/>
</dbReference>
<keyword evidence="6" id="KW-0694">RNA-binding</keyword>
<dbReference type="SUPFAM" id="SSF54786">
    <property type="entry name" value="YcfA/nrd intein domain"/>
    <property type="match status" value="1"/>
</dbReference>
<dbReference type="InterPro" id="IPR038570">
    <property type="entry name" value="HicA_sf"/>
</dbReference>
<comment type="caution">
    <text evidence="8">The sequence shown here is derived from an EMBL/GenBank/DDBJ whole genome shotgun (WGS) entry which is preliminary data.</text>
</comment>
<dbReference type="Gene3D" id="3.30.920.30">
    <property type="entry name" value="Hypothetical protein"/>
    <property type="match status" value="1"/>
</dbReference>
<accession>A0A369Z4F5</accession>
<dbReference type="EMBL" id="QEQD01000014">
    <property type="protein sequence ID" value="RDE99861.1"/>
    <property type="molecule type" value="Genomic_DNA"/>
</dbReference>
<keyword evidence="2" id="KW-1277">Toxin-antitoxin system</keyword>
<dbReference type="Pfam" id="PF07927">
    <property type="entry name" value="HicA_toxin"/>
    <property type="match status" value="1"/>
</dbReference>
<keyword evidence="4" id="KW-0255">Endonuclease</keyword>
<gene>
    <name evidence="8" type="ORF">DPV98_10350</name>
</gene>
<evidence type="ECO:0000256" key="4">
    <source>
        <dbReference type="ARBA" id="ARBA00022759"/>
    </source>
</evidence>
<dbReference type="RefSeq" id="WP_111313664.1">
    <property type="nucleotide sequence ID" value="NZ_QEQD01000014.1"/>
</dbReference>
<dbReference type="GO" id="GO:0003729">
    <property type="term" value="F:mRNA binding"/>
    <property type="evidence" value="ECO:0007669"/>
    <property type="project" value="InterPro"/>
</dbReference>
<proteinExistence type="inferred from homology"/>
<organism evidence="8 9">
    <name type="scientific">Haemophilus parahaemolyticus</name>
    <dbReference type="NCBI Taxonomy" id="735"/>
    <lineage>
        <taxon>Bacteria</taxon>
        <taxon>Pseudomonadati</taxon>
        <taxon>Pseudomonadota</taxon>
        <taxon>Gammaproteobacteria</taxon>
        <taxon>Pasteurellales</taxon>
        <taxon>Pasteurellaceae</taxon>
        <taxon>Haemophilus</taxon>
    </lineage>
</organism>